<organism evidence="3 4">
    <name type="scientific">Tribolium castaneum</name>
    <name type="common">Red flour beetle</name>
    <dbReference type="NCBI Taxonomy" id="7070"/>
    <lineage>
        <taxon>Eukaryota</taxon>
        <taxon>Metazoa</taxon>
        <taxon>Ecdysozoa</taxon>
        <taxon>Arthropoda</taxon>
        <taxon>Hexapoda</taxon>
        <taxon>Insecta</taxon>
        <taxon>Pterygota</taxon>
        <taxon>Neoptera</taxon>
        <taxon>Endopterygota</taxon>
        <taxon>Coleoptera</taxon>
        <taxon>Polyphaga</taxon>
        <taxon>Cucujiformia</taxon>
        <taxon>Tenebrionidae</taxon>
        <taxon>Tenebrionidae incertae sedis</taxon>
        <taxon>Tribolium</taxon>
    </lineage>
</organism>
<dbReference type="AlphaFoldDB" id="D6WG74"/>
<name>D6WG74_TRICA</name>
<feature type="signal peptide" evidence="2">
    <location>
        <begin position="1"/>
        <end position="24"/>
    </location>
</feature>
<sequence length="175" mass="20280">MGLIIPKSFIYLCCLFALAKICQCKIDVIEVTECRESVEGKGTITHTFDGEMKKIDLTMDLPDIDIKDDATFVLKLHKYDKDKDEWEYDYDEKKGDVCFYIQQFLTKSWDKARSASNPEIEDECVVPKGTYEWKNFELSEDDVIVPIGMSGRYKFDVTVYGDEPLFCFEVDVDVQ</sequence>
<evidence type="ECO:0000256" key="1">
    <source>
        <dbReference type="ARBA" id="ARBA00022729"/>
    </source>
</evidence>
<dbReference type="EMBL" id="KQ971320">
    <property type="protein sequence ID" value="EFA00541.2"/>
    <property type="molecule type" value="Genomic_DNA"/>
</dbReference>
<accession>D6WG74</accession>
<dbReference type="Gene3D" id="2.70.220.10">
    <property type="entry name" value="Ganglioside GM2 activator"/>
    <property type="match status" value="1"/>
</dbReference>
<gene>
    <name evidence="3" type="primary">AUGUSTUS-3.0.2_03406</name>
    <name evidence="3" type="ORF">TcasGA2_TC003406</name>
</gene>
<feature type="chain" id="PRO_5007310673" description="MD-2-related lipid-recognition domain-containing protein" evidence="2">
    <location>
        <begin position="25"/>
        <end position="175"/>
    </location>
</feature>
<evidence type="ECO:0000313" key="4">
    <source>
        <dbReference type="Proteomes" id="UP000007266"/>
    </source>
</evidence>
<evidence type="ECO:0000313" key="3">
    <source>
        <dbReference type="EMBL" id="EFA00541.2"/>
    </source>
</evidence>
<dbReference type="OrthoDB" id="7048127at2759"/>
<keyword evidence="1 2" id="KW-0732">Signal</keyword>
<reference evidence="3 4" key="2">
    <citation type="journal article" date="2010" name="Nucleic Acids Res.">
        <title>BeetleBase in 2010: revisions to provide comprehensive genomic information for Tribolium castaneum.</title>
        <authorList>
            <person name="Kim H.S."/>
            <person name="Murphy T."/>
            <person name="Xia J."/>
            <person name="Caragea D."/>
            <person name="Park Y."/>
            <person name="Beeman R.W."/>
            <person name="Lorenzen M.D."/>
            <person name="Butcher S."/>
            <person name="Manak J.R."/>
            <person name="Brown S.J."/>
        </authorList>
    </citation>
    <scope>GENOME REANNOTATION</scope>
    <source>
        <strain evidence="3 4">Georgia GA2</strain>
    </source>
</reference>
<reference evidence="3 4" key="1">
    <citation type="journal article" date="2008" name="Nature">
        <title>The genome of the model beetle and pest Tribolium castaneum.</title>
        <authorList>
            <consortium name="Tribolium Genome Sequencing Consortium"/>
            <person name="Richards S."/>
            <person name="Gibbs R.A."/>
            <person name="Weinstock G.M."/>
            <person name="Brown S.J."/>
            <person name="Denell R."/>
            <person name="Beeman R.W."/>
            <person name="Gibbs R."/>
            <person name="Beeman R.W."/>
            <person name="Brown S.J."/>
            <person name="Bucher G."/>
            <person name="Friedrich M."/>
            <person name="Grimmelikhuijzen C.J."/>
            <person name="Klingler M."/>
            <person name="Lorenzen M."/>
            <person name="Richards S."/>
            <person name="Roth S."/>
            <person name="Schroder R."/>
            <person name="Tautz D."/>
            <person name="Zdobnov E.M."/>
            <person name="Muzny D."/>
            <person name="Gibbs R.A."/>
            <person name="Weinstock G.M."/>
            <person name="Attaway T."/>
            <person name="Bell S."/>
            <person name="Buhay C.J."/>
            <person name="Chandrabose M.N."/>
            <person name="Chavez D."/>
            <person name="Clerk-Blankenburg K.P."/>
            <person name="Cree A."/>
            <person name="Dao M."/>
            <person name="Davis C."/>
            <person name="Chacko J."/>
            <person name="Dinh H."/>
            <person name="Dugan-Rocha S."/>
            <person name="Fowler G."/>
            <person name="Garner T.T."/>
            <person name="Garnes J."/>
            <person name="Gnirke A."/>
            <person name="Hawes A."/>
            <person name="Hernandez J."/>
            <person name="Hines S."/>
            <person name="Holder M."/>
            <person name="Hume J."/>
            <person name="Jhangiani S.N."/>
            <person name="Joshi V."/>
            <person name="Khan Z.M."/>
            <person name="Jackson L."/>
            <person name="Kovar C."/>
            <person name="Kowis A."/>
            <person name="Lee S."/>
            <person name="Lewis L.R."/>
            <person name="Margolis J."/>
            <person name="Morgan M."/>
            <person name="Nazareth L.V."/>
            <person name="Nguyen N."/>
            <person name="Okwuonu G."/>
            <person name="Parker D."/>
            <person name="Richards S."/>
            <person name="Ruiz S.J."/>
            <person name="Santibanez J."/>
            <person name="Savard J."/>
            <person name="Scherer S.E."/>
            <person name="Schneider B."/>
            <person name="Sodergren E."/>
            <person name="Tautz D."/>
            <person name="Vattahil S."/>
            <person name="Villasana D."/>
            <person name="White C.S."/>
            <person name="Wright R."/>
            <person name="Park Y."/>
            <person name="Beeman R.W."/>
            <person name="Lord J."/>
            <person name="Oppert B."/>
            <person name="Lorenzen M."/>
            <person name="Brown S."/>
            <person name="Wang L."/>
            <person name="Savard J."/>
            <person name="Tautz D."/>
            <person name="Richards S."/>
            <person name="Weinstock G."/>
            <person name="Gibbs R.A."/>
            <person name="Liu Y."/>
            <person name="Worley K."/>
            <person name="Weinstock G."/>
            <person name="Elsik C.G."/>
            <person name="Reese J.T."/>
            <person name="Elhaik E."/>
            <person name="Landan G."/>
            <person name="Graur D."/>
            <person name="Arensburger P."/>
            <person name="Atkinson P."/>
            <person name="Beeman R.W."/>
            <person name="Beidler J."/>
            <person name="Brown S.J."/>
            <person name="Demuth J.P."/>
            <person name="Drury D.W."/>
            <person name="Du Y.Z."/>
            <person name="Fujiwara H."/>
            <person name="Lorenzen M."/>
            <person name="Maselli V."/>
            <person name="Osanai M."/>
            <person name="Park Y."/>
            <person name="Robertson H.M."/>
            <person name="Tu Z."/>
            <person name="Wang J.J."/>
            <person name="Wang S."/>
            <person name="Richards S."/>
            <person name="Song H."/>
            <person name="Zhang L."/>
            <person name="Sodergren E."/>
            <person name="Werner D."/>
            <person name="Stanke M."/>
            <person name="Morgenstern B."/>
            <person name="Solovyev V."/>
            <person name="Kosarev P."/>
            <person name="Brown G."/>
            <person name="Chen H.C."/>
            <person name="Ermolaeva O."/>
            <person name="Hlavina W."/>
            <person name="Kapustin Y."/>
            <person name="Kiryutin B."/>
            <person name="Kitts P."/>
            <person name="Maglott D."/>
            <person name="Pruitt K."/>
            <person name="Sapojnikov V."/>
            <person name="Souvorov A."/>
            <person name="Mackey A.J."/>
            <person name="Waterhouse R.M."/>
            <person name="Wyder S."/>
            <person name="Zdobnov E.M."/>
            <person name="Zdobnov E.M."/>
            <person name="Wyder S."/>
            <person name="Kriventseva E.V."/>
            <person name="Kadowaki T."/>
            <person name="Bork P."/>
            <person name="Aranda M."/>
            <person name="Bao R."/>
            <person name="Beermann A."/>
            <person name="Berns N."/>
            <person name="Bolognesi R."/>
            <person name="Bonneton F."/>
            <person name="Bopp D."/>
            <person name="Brown S.J."/>
            <person name="Bucher G."/>
            <person name="Butts T."/>
            <person name="Chaumot A."/>
            <person name="Denell R.E."/>
            <person name="Ferrier D.E."/>
            <person name="Friedrich M."/>
            <person name="Gordon C.M."/>
            <person name="Jindra M."/>
            <person name="Klingler M."/>
            <person name="Lan Q."/>
            <person name="Lattorff H.M."/>
            <person name="Laudet V."/>
            <person name="von Levetsow C."/>
            <person name="Liu Z."/>
            <person name="Lutz R."/>
            <person name="Lynch J.A."/>
            <person name="da Fonseca R.N."/>
            <person name="Posnien N."/>
            <person name="Reuter R."/>
            <person name="Roth S."/>
            <person name="Savard J."/>
            <person name="Schinko J.B."/>
            <person name="Schmitt C."/>
            <person name="Schoppmeier M."/>
            <person name="Schroder R."/>
            <person name="Shippy T.D."/>
            <person name="Simonnet F."/>
            <person name="Marques-Souza H."/>
            <person name="Tautz D."/>
            <person name="Tomoyasu Y."/>
            <person name="Trauner J."/>
            <person name="Van der Zee M."/>
            <person name="Vervoort M."/>
            <person name="Wittkopp N."/>
            <person name="Wimmer E.A."/>
            <person name="Yang X."/>
            <person name="Jones A.K."/>
            <person name="Sattelle D.B."/>
            <person name="Ebert P.R."/>
            <person name="Nelson D."/>
            <person name="Scott J.G."/>
            <person name="Beeman R.W."/>
            <person name="Muthukrishnan S."/>
            <person name="Kramer K.J."/>
            <person name="Arakane Y."/>
            <person name="Beeman R.W."/>
            <person name="Zhu Q."/>
            <person name="Hogenkamp D."/>
            <person name="Dixit R."/>
            <person name="Oppert B."/>
            <person name="Jiang H."/>
            <person name="Zou Z."/>
            <person name="Marshall J."/>
            <person name="Elpidina E."/>
            <person name="Vinokurov K."/>
            <person name="Oppert C."/>
            <person name="Zou Z."/>
            <person name="Evans J."/>
            <person name="Lu Z."/>
            <person name="Zhao P."/>
            <person name="Sumathipala N."/>
            <person name="Altincicek B."/>
            <person name="Vilcinskas A."/>
            <person name="Williams M."/>
            <person name="Hultmark D."/>
            <person name="Hetru C."/>
            <person name="Jiang H."/>
            <person name="Grimmelikhuijzen C.J."/>
            <person name="Hauser F."/>
            <person name="Cazzamali G."/>
            <person name="Williamson M."/>
            <person name="Park Y."/>
            <person name="Li B."/>
            <person name="Tanaka Y."/>
            <person name="Predel R."/>
            <person name="Neupert S."/>
            <person name="Schachtner J."/>
            <person name="Verleyen P."/>
            <person name="Raible F."/>
            <person name="Bork P."/>
            <person name="Friedrich M."/>
            <person name="Walden K.K."/>
            <person name="Robertson H.M."/>
            <person name="Angeli S."/>
            <person name="Foret S."/>
            <person name="Bucher G."/>
            <person name="Schuetz S."/>
            <person name="Maleszka R."/>
            <person name="Wimmer E.A."/>
            <person name="Beeman R.W."/>
            <person name="Lorenzen M."/>
            <person name="Tomoyasu Y."/>
            <person name="Miller S.C."/>
            <person name="Grossmann D."/>
            <person name="Bucher G."/>
        </authorList>
    </citation>
    <scope>NUCLEOTIDE SEQUENCE [LARGE SCALE GENOMIC DNA]</scope>
    <source>
        <strain evidence="3 4">Georgia GA2</strain>
    </source>
</reference>
<proteinExistence type="predicted"/>
<keyword evidence="4" id="KW-1185">Reference proteome</keyword>
<dbReference type="KEGG" id="tca:107397486"/>
<protein>
    <recommendedName>
        <fullName evidence="5">MD-2-related lipid-recognition domain-containing protein</fullName>
    </recommendedName>
</protein>
<evidence type="ECO:0008006" key="5">
    <source>
        <dbReference type="Google" id="ProtNLM"/>
    </source>
</evidence>
<dbReference type="Proteomes" id="UP000007266">
    <property type="component" value="Linkage group 3"/>
</dbReference>
<evidence type="ECO:0000256" key="2">
    <source>
        <dbReference type="SAM" id="SignalP"/>
    </source>
</evidence>
<dbReference type="InterPro" id="IPR036846">
    <property type="entry name" value="GM2-AP_sf"/>
</dbReference>
<dbReference type="InParanoid" id="D6WG74"/>
<dbReference type="HOGENOM" id="CLU_2041056_0_0_1"/>